<name>A0A7W4YZA9_9ACTN</name>
<dbReference type="RefSeq" id="WP_183590932.1">
    <property type="nucleotide sequence ID" value="NZ_JACHWR010000001.1"/>
</dbReference>
<keyword evidence="8" id="KW-1185">Reference proteome</keyword>
<accession>A0A7W4YZA9</accession>
<dbReference type="InterPro" id="IPR002104">
    <property type="entry name" value="Integrase_catalytic"/>
</dbReference>
<dbReference type="InterPro" id="IPR013762">
    <property type="entry name" value="Integrase-like_cat_sf"/>
</dbReference>
<dbReference type="GO" id="GO:0015074">
    <property type="term" value="P:DNA integration"/>
    <property type="evidence" value="ECO:0007669"/>
    <property type="project" value="UniProtKB-KW"/>
</dbReference>
<dbReference type="InterPro" id="IPR011010">
    <property type="entry name" value="DNA_brk_join_enz"/>
</dbReference>
<gene>
    <name evidence="7" type="ORF">FHU40_000770</name>
</gene>
<dbReference type="Proteomes" id="UP000589626">
    <property type="component" value="Unassembled WGS sequence"/>
</dbReference>
<protein>
    <submittedName>
        <fullName evidence="7">Integrase</fullName>
    </submittedName>
</protein>
<dbReference type="Gene3D" id="1.10.443.10">
    <property type="entry name" value="Intergrase catalytic core"/>
    <property type="match status" value="1"/>
</dbReference>
<dbReference type="PANTHER" id="PTHR30349:SF91">
    <property type="entry name" value="INTA PROTEIN"/>
    <property type="match status" value="1"/>
</dbReference>
<dbReference type="PROSITE" id="PS51900">
    <property type="entry name" value="CB"/>
    <property type="match status" value="1"/>
</dbReference>
<dbReference type="CDD" id="cd01189">
    <property type="entry name" value="INT_ICEBs1_C_like"/>
    <property type="match status" value="1"/>
</dbReference>
<dbReference type="InterPro" id="IPR044068">
    <property type="entry name" value="CB"/>
</dbReference>
<dbReference type="SUPFAM" id="SSF56349">
    <property type="entry name" value="DNA breaking-rejoining enzymes"/>
    <property type="match status" value="1"/>
</dbReference>
<dbReference type="Pfam" id="PF14659">
    <property type="entry name" value="Phage_int_SAM_3"/>
    <property type="match status" value="1"/>
</dbReference>
<evidence type="ECO:0000256" key="3">
    <source>
        <dbReference type="ARBA" id="ARBA00023172"/>
    </source>
</evidence>
<dbReference type="Gene3D" id="1.10.150.130">
    <property type="match status" value="1"/>
</dbReference>
<feature type="domain" description="Core-binding (CB)" evidence="6">
    <location>
        <begin position="85"/>
        <end position="168"/>
    </location>
</feature>
<keyword evidence="1" id="KW-0229">DNA integration</keyword>
<evidence type="ECO:0000259" key="5">
    <source>
        <dbReference type="PROSITE" id="PS51898"/>
    </source>
</evidence>
<dbReference type="InterPro" id="IPR050090">
    <property type="entry name" value="Tyrosine_recombinase_XerCD"/>
</dbReference>
<evidence type="ECO:0000259" key="6">
    <source>
        <dbReference type="PROSITE" id="PS51900"/>
    </source>
</evidence>
<evidence type="ECO:0000256" key="1">
    <source>
        <dbReference type="ARBA" id="ARBA00022908"/>
    </source>
</evidence>
<evidence type="ECO:0000256" key="2">
    <source>
        <dbReference type="ARBA" id="ARBA00023125"/>
    </source>
</evidence>
<evidence type="ECO:0000313" key="7">
    <source>
        <dbReference type="EMBL" id="MBB3040969.1"/>
    </source>
</evidence>
<dbReference type="InterPro" id="IPR004107">
    <property type="entry name" value="Integrase_SAM-like_N"/>
</dbReference>
<dbReference type="PROSITE" id="PS51898">
    <property type="entry name" value="TYR_RECOMBINASE"/>
    <property type="match status" value="1"/>
</dbReference>
<dbReference type="PANTHER" id="PTHR30349">
    <property type="entry name" value="PHAGE INTEGRASE-RELATED"/>
    <property type="match status" value="1"/>
</dbReference>
<evidence type="ECO:0000256" key="4">
    <source>
        <dbReference type="PROSITE-ProRule" id="PRU01248"/>
    </source>
</evidence>
<dbReference type="GO" id="GO:0003677">
    <property type="term" value="F:DNA binding"/>
    <property type="evidence" value="ECO:0007669"/>
    <property type="project" value="UniProtKB-UniRule"/>
</dbReference>
<reference evidence="7 8" key="1">
    <citation type="submission" date="2020-08" db="EMBL/GenBank/DDBJ databases">
        <title>Sequencing the genomes of 1000 actinobacteria strains.</title>
        <authorList>
            <person name="Klenk H.-P."/>
        </authorList>
    </citation>
    <scope>NUCLEOTIDE SEQUENCE [LARGE SCALE GENOMIC DNA]</scope>
    <source>
        <strain evidence="7 8">DSM 105498</strain>
    </source>
</reference>
<proteinExistence type="predicted"/>
<dbReference type="GO" id="GO:0006310">
    <property type="term" value="P:DNA recombination"/>
    <property type="evidence" value="ECO:0007669"/>
    <property type="project" value="UniProtKB-KW"/>
</dbReference>
<keyword evidence="3" id="KW-0233">DNA recombination</keyword>
<dbReference type="EMBL" id="JACHWR010000001">
    <property type="protein sequence ID" value="MBB3040969.1"/>
    <property type="molecule type" value="Genomic_DNA"/>
</dbReference>
<keyword evidence="2 4" id="KW-0238">DNA-binding</keyword>
<dbReference type="InterPro" id="IPR010998">
    <property type="entry name" value="Integrase_recombinase_N"/>
</dbReference>
<evidence type="ECO:0000313" key="8">
    <source>
        <dbReference type="Proteomes" id="UP000589626"/>
    </source>
</evidence>
<comment type="caution">
    <text evidence="7">The sequence shown here is derived from an EMBL/GenBank/DDBJ whole genome shotgun (WGS) entry which is preliminary data.</text>
</comment>
<sequence>MASSKRSDGEGSLYQRHIKGCARPTNVRSDSTCKCPWRGALVIGWHDDRPIRKRVTAPSRAAAAAKLRQLAEDVTKGQLPHGRIPTVAEWLTYWLENIVSERNRPNTVRTYRTYVEHYLVPNIGRHRLDKLTPEHIAAAWRKLRQDGLSENTIHNTHAALSRSLKVAQQRGKATRNVATLLDAPKRTREAPTVLDRDEARAVLAAAREVRNAARWSVAFALGLRQGEALGLRWSDVDLDKGIVVVRHSLGRVKGKGLVLGPTKSGKDRAVVLPAPLLADLKTHRKAQLSERMAARNEWHDLDYLFPWPDGRPIDPREDRDHWKALLKKAGVPDVRGHSARHTAATMLLALGVPIEVVKEILGHSSITVTQIYQHRVNELHLDAAERMASAYWD</sequence>
<feature type="domain" description="Tyr recombinase" evidence="5">
    <location>
        <begin position="189"/>
        <end position="386"/>
    </location>
</feature>
<dbReference type="AlphaFoldDB" id="A0A7W4YZA9"/>
<organism evidence="7 8">
    <name type="scientific">Nocardioides soli</name>
    <dbReference type="NCBI Taxonomy" id="1036020"/>
    <lineage>
        <taxon>Bacteria</taxon>
        <taxon>Bacillati</taxon>
        <taxon>Actinomycetota</taxon>
        <taxon>Actinomycetes</taxon>
        <taxon>Propionibacteriales</taxon>
        <taxon>Nocardioidaceae</taxon>
        <taxon>Nocardioides</taxon>
    </lineage>
</organism>
<dbReference type="Pfam" id="PF00589">
    <property type="entry name" value="Phage_integrase"/>
    <property type="match status" value="1"/>
</dbReference>